<dbReference type="HOGENOM" id="CLU_045011_13_2_5"/>
<gene>
    <name evidence="5" type="ORF">RGR602_PB00120</name>
</gene>
<dbReference type="Proteomes" id="UP000031368">
    <property type="component" value="Plasmid pRgalR602b"/>
</dbReference>
<keyword evidence="3" id="KW-0479">Metal-binding</keyword>
<organism evidence="5 6">
    <name type="scientific">Rhizobium gallicum bv. gallicum R602sp</name>
    <dbReference type="NCBI Taxonomy" id="1041138"/>
    <lineage>
        <taxon>Bacteria</taxon>
        <taxon>Pseudomonadati</taxon>
        <taxon>Pseudomonadota</taxon>
        <taxon>Alphaproteobacteria</taxon>
        <taxon>Hyphomicrobiales</taxon>
        <taxon>Rhizobiaceae</taxon>
        <taxon>Rhizobium/Agrobacterium group</taxon>
        <taxon>Rhizobium</taxon>
    </lineage>
</organism>
<dbReference type="InterPro" id="IPR051600">
    <property type="entry name" value="Beta-PGM-like"/>
</dbReference>
<dbReference type="InterPro" id="IPR023198">
    <property type="entry name" value="PGP-like_dom2"/>
</dbReference>
<evidence type="ECO:0000256" key="2">
    <source>
        <dbReference type="ARBA" id="ARBA00006171"/>
    </source>
</evidence>
<keyword evidence="5" id="KW-0378">Hydrolase</keyword>
<protein>
    <submittedName>
        <fullName evidence="5">HAD superfamily hydrolase protein</fullName>
    </submittedName>
</protein>
<dbReference type="PANTHER" id="PTHR46193">
    <property type="entry name" value="6-PHOSPHOGLUCONATE PHOSPHATASE"/>
    <property type="match status" value="1"/>
</dbReference>
<name>A0A0B4X6E6_9HYPH</name>
<dbReference type="SFLD" id="SFLDG01129">
    <property type="entry name" value="C1.5:_HAD__Beta-PGM__Phosphata"/>
    <property type="match status" value="1"/>
</dbReference>
<evidence type="ECO:0000256" key="3">
    <source>
        <dbReference type="ARBA" id="ARBA00022723"/>
    </source>
</evidence>
<geneLocation type="plasmid" evidence="5 6">
    <name>pRgalR602b</name>
</geneLocation>
<dbReference type="AlphaFoldDB" id="A0A0B4X6E6"/>
<keyword evidence="6" id="KW-1185">Reference proteome</keyword>
<dbReference type="NCBIfam" id="TIGR01509">
    <property type="entry name" value="HAD-SF-IA-v3"/>
    <property type="match status" value="1"/>
</dbReference>
<keyword evidence="5" id="KW-0614">Plasmid</keyword>
<dbReference type="InterPro" id="IPR023214">
    <property type="entry name" value="HAD_sf"/>
</dbReference>
<dbReference type="Pfam" id="PF00702">
    <property type="entry name" value="Hydrolase"/>
    <property type="match status" value="1"/>
</dbReference>
<dbReference type="GO" id="GO:0016787">
    <property type="term" value="F:hydrolase activity"/>
    <property type="evidence" value="ECO:0007669"/>
    <property type="project" value="UniProtKB-KW"/>
</dbReference>
<dbReference type="PANTHER" id="PTHR46193:SF10">
    <property type="entry name" value="6-PHOSPHOGLUCONATE PHOSPHATASE"/>
    <property type="match status" value="1"/>
</dbReference>
<dbReference type="SUPFAM" id="SSF56784">
    <property type="entry name" value="HAD-like"/>
    <property type="match status" value="1"/>
</dbReference>
<proteinExistence type="inferred from homology"/>
<dbReference type="SFLD" id="SFLDS00003">
    <property type="entry name" value="Haloacid_Dehalogenase"/>
    <property type="match status" value="1"/>
</dbReference>
<dbReference type="RefSeq" id="WP_040114161.1">
    <property type="nucleotide sequence ID" value="NZ_CP006879.1"/>
</dbReference>
<dbReference type="InterPro" id="IPR006439">
    <property type="entry name" value="HAD-SF_hydro_IA"/>
</dbReference>
<evidence type="ECO:0000313" key="5">
    <source>
        <dbReference type="EMBL" id="AJD43659.1"/>
    </source>
</evidence>
<dbReference type="KEGG" id="rga:RGR602_PB00120"/>
<dbReference type="GO" id="GO:0046872">
    <property type="term" value="F:metal ion binding"/>
    <property type="evidence" value="ECO:0007669"/>
    <property type="project" value="UniProtKB-KW"/>
</dbReference>
<dbReference type="Gene3D" id="1.10.150.240">
    <property type="entry name" value="Putative phosphatase, domain 2"/>
    <property type="match status" value="1"/>
</dbReference>
<dbReference type="Gene3D" id="3.40.50.1000">
    <property type="entry name" value="HAD superfamily/HAD-like"/>
    <property type="match status" value="1"/>
</dbReference>
<evidence type="ECO:0000256" key="1">
    <source>
        <dbReference type="ARBA" id="ARBA00001946"/>
    </source>
</evidence>
<sequence>MATYKTPKLLIFDCDGVLVDSEIIATAVHVEALAGYGYNISADTYNSRFIGMTDQQSYSIIEAESGLRLPKGHHECVMAEIGRRYASDLKAISGVNQALDAINVERCVASSSDLEKLHFALKLTDLYDHFSPWVFSASQVACGKPAPDLFLFASQRMNTSAEACLVIEDSVAGVQAAVAARMRVIGFVGGSHCPPGHAEKLMEAGAMRTFSHMTALPKILAD</sequence>
<dbReference type="EMBL" id="CP006879">
    <property type="protein sequence ID" value="AJD43659.1"/>
    <property type="molecule type" value="Genomic_DNA"/>
</dbReference>
<comment type="cofactor">
    <cofactor evidence="1">
        <name>Mg(2+)</name>
        <dbReference type="ChEBI" id="CHEBI:18420"/>
    </cofactor>
</comment>
<dbReference type="InterPro" id="IPR036412">
    <property type="entry name" value="HAD-like_sf"/>
</dbReference>
<evidence type="ECO:0000313" key="6">
    <source>
        <dbReference type="Proteomes" id="UP000031368"/>
    </source>
</evidence>
<comment type="similarity">
    <text evidence="2">Belongs to the HAD-like hydrolase superfamily. CbbY/CbbZ/Gph/YieH family.</text>
</comment>
<reference evidence="5 6" key="1">
    <citation type="submission" date="2013-11" db="EMBL/GenBank/DDBJ databases">
        <title>Complete genome sequence of Rhizobium gallicum bv. gallicum R602.</title>
        <authorList>
            <person name="Bustos P."/>
            <person name="Santamaria R.I."/>
            <person name="Lozano L."/>
            <person name="Acosta J.L."/>
            <person name="Ormeno-Orrillo E."/>
            <person name="Rogel M.A."/>
            <person name="Romero D."/>
            <person name="Cevallos M.A."/>
            <person name="Martinez-Romero E."/>
            <person name="Gonzalez V."/>
        </authorList>
    </citation>
    <scope>NUCLEOTIDE SEQUENCE [LARGE SCALE GENOMIC DNA]</scope>
    <source>
        <strain evidence="5 6">R602</strain>
        <plasmid evidence="5 6">pRgalR602b</plasmid>
    </source>
</reference>
<evidence type="ECO:0000256" key="4">
    <source>
        <dbReference type="ARBA" id="ARBA00022842"/>
    </source>
</evidence>
<keyword evidence="4" id="KW-0460">Magnesium</keyword>
<accession>A0A0B4X6E6</accession>